<dbReference type="GO" id="GO:0004497">
    <property type="term" value="F:monooxygenase activity"/>
    <property type="evidence" value="ECO:0007669"/>
    <property type="project" value="UniProtKB-KW"/>
</dbReference>
<sequence>MADMKVTNTMKYSVITTAEDVREFYTDSHVHTKAPSSNAGWLFSLLLGDCLGLISGQKWSELRHLMDPFFSHKVSATRTSSVIAAAAQHLQIELPRLAPQQETNGDCVTVNAVEGFSSFPFFFVAEVIYGKLEQNLKDEMWGLAEEHTQLFRYIVQGGIHRYRISGVIGTEASKKTFDFIRKWESFNNRLYQSQRSQNLQTPLVQMLQASEDKKVTFSEVRGATRGVIRCQCHQANVEIGHPNN</sequence>
<proteinExistence type="predicted"/>
<dbReference type="SUPFAM" id="SSF48264">
    <property type="entry name" value="Cytochrome P450"/>
    <property type="match status" value="1"/>
</dbReference>
<protein>
    <submittedName>
        <fullName evidence="1">Cytochrome P450 monooxygenase</fullName>
    </submittedName>
</protein>
<dbReference type="EMBL" id="JN121120">
    <property type="protein sequence ID" value="AFK23387.1"/>
    <property type="molecule type" value="Genomic_DNA"/>
</dbReference>
<evidence type="ECO:0000313" key="1">
    <source>
        <dbReference type="EMBL" id="AFK23387.1"/>
    </source>
</evidence>
<accession>J3S895</accession>
<organism evidence="1">
    <name type="scientific">Cordyceps militaris</name>
    <name type="common">Caterpillar fungus</name>
    <name type="synonym">Clavaria militaris</name>
    <dbReference type="NCBI Taxonomy" id="73501"/>
    <lineage>
        <taxon>Eukaryota</taxon>
        <taxon>Fungi</taxon>
        <taxon>Dikarya</taxon>
        <taxon>Ascomycota</taxon>
        <taxon>Pezizomycotina</taxon>
        <taxon>Sordariomycetes</taxon>
        <taxon>Hypocreomycetidae</taxon>
        <taxon>Hypocreales</taxon>
        <taxon>Cordycipitaceae</taxon>
        <taxon>Cordyceps</taxon>
    </lineage>
</organism>
<reference evidence="1" key="1">
    <citation type="submission" date="2011-06" db="EMBL/GenBank/DDBJ databases">
        <title>Characterization of a highly pathogenic TSV isolate from Colombia.</title>
        <authorList>
            <person name="Aranguren L.F."/>
            <person name="Tang K."/>
        </authorList>
    </citation>
    <scope>NUCLEOTIDE SEQUENCE</scope>
    <source>
        <strain evidence="1">DSM1153</strain>
    </source>
</reference>
<dbReference type="InterPro" id="IPR036396">
    <property type="entry name" value="Cyt_P450_sf"/>
</dbReference>
<dbReference type="GO" id="GO:0016705">
    <property type="term" value="F:oxidoreductase activity, acting on paired donors, with incorporation or reduction of molecular oxygen"/>
    <property type="evidence" value="ECO:0007669"/>
    <property type="project" value="InterPro"/>
</dbReference>
<reference evidence="1" key="2">
    <citation type="journal article" date="2012" name="FEMS Microbiol. Lett.">
        <title>The nonribosomal peptide and polyketide synthetic gene clusters in two strains of entomopathogenic fungi in Cordyceps.</title>
        <authorList>
            <person name="Wang W.J."/>
            <person name="Vogel H."/>
            <person name="Yao Y.J."/>
            <person name="Ping L."/>
        </authorList>
    </citation>
    <scope>NUCLEOTIDE SEQUENCE</scope>
    <source>
        <strain evidence="1">DSM1153</strain>
    </source>
</reference>
<gene>
    <name evidence="1" type="primary">EtplC</name>
</gene>
<dbReference type="GO" id="GO:0020037">
    <property type="term" value="F:heme binding"/>
    <property type="evidence" value="ECO:0007669"/>
    <property type="project" value="InterPro"/>
</dbReference>
<dbReference type="Gene3D" id="1.10.630.10">
    <property type="entry name" value="Cytochrome P450"/>
    <property type="match status" value="1"/>
</dbReference>
<dbReference type="GO" id="GO:0005506">
    <property type="term" value="F:iron ion binding"/>
    <property type="evidence" value="ECO:0007669"/>
    <property type="project" value="InterPro"/>
</dbReference>
<keyword evidence="1" id="KW-0503">Monooxygenase</keyword>
<dbReference type="AlphaFoldDB" id="J3S895"/>
<keyword evidence="1" id="KW-0560">Oxidoreductase</keyword>
<name>J3S895_CORMI</name>